<evidence type="ECO:0008006" key="21">
    <source>
        <dbReference type="Google" id="ProtNLM"/>
    </source>
</evidence>
<dbReference type="FunFam" id="1.20.1560.10:FF:000046">
    <property type="entry name" value="ATP-binding cassette subfamily B member 11"/>
    <property type="match status" value="1"/>
</dbReference>
<keyword evidence="11 14" id="KW-0472">Membrane</keyword>
<dbReference type="InterPro" id="IPR003439">
    <property type="entry name" value="ABC_transporter-like_ATP-bd"/>
</dbReference>
<keyword evidence="7" id="KW-0547">Nucleotide-binding</keyword>
<evidence type="ECO:0000256" key="12">
    <source>
        <dbReference type="ARBA" id="ARBA00023180"/>
    </source>
</evidence>
<dbReference type="FunFam" id="1.20.1560.10:FF:000018">
    <property type="entry name" value="ATP-binding cassette subfamily B member 11"/>
    <property type="match status" value="1"/>
</dbReference>
<proteinExistence type="inferred from homology"/>
<feature type="transmembrane region" description="Helical" evidence="14">
    <location>
        <begin position="261"/>
        <end position="278"/>
    </location>
</feature>
<dbReference type="OrthoDB" id="6500128at2759"/>
<keyword evidence="9" id="KW-1278">Translocase</keyword>
<dbReference type="Pfam" id="PF00664">
    <property type="entry name" value="ABC_membrane"/>
    <property type="match status" value="2"/>
</dbReference>
<evidence type="ECO:0000256" key="1">
    <source>
        <dbReference type="ARBA" id="ARBA00004651"/>
    </source>
</evidence>
<keyword evidence="5 14" id="KW-0812">Transmembrane</keyword>
<dbReference type="GO" id="GO:0015421">
    <property type="term" value="F:ABC-type oligopeptide transporter activity"/>
    <property type="evidence" value="ECO:0007669"/>
    <property type="project" value="TreeGrafter"/>
</dbReference>
<dbReference type="GO" id="GO:0005524">
    <property type="term" value="F:ATP binding"/>
    <property type="evidence" value="ECO:0007669"/>
    <property type="project" value="UniProtKB-KW"/>
</dbReference>
<feature type="transmembrane region" description="Helical" evidence="14">
    <location>
        <begin position="817"/>
        <end position="834"/>
    </location>
</feature>
<keyword evidence="3" id="KW-0813">Transport</keyword>
<feature type="chain" id="PRO_5008788853" description="Bile salt export pump" evidence="15">
    <location>
        <begin position="20"/>
        <end position="1229"/>
    </location>
</feature>
<dbReference type="SUPFAM" id="SSF52540">
    <property type="entry name" value="P-loop containing nucleoside triphosphate hydrolases"/>
    <property type="match status" value="2"/>
</dbReference>
<dbReference type="FunFam" id="3.40.50.300:FF:000479">
    <property type="entry name" value="Multidrug resistance protein 1A"/>
    <property type="match status" value="2"/>
</dbReference>
<dbReference type="Gene3D" id="1.20.1560.10">
    <property type="entry name" value="ABC transporter type 1, transmembrane domain"/>
    <property type="match status" value="1"/>
</dbReference>
<evidence type="ECO:0000256" key="14">
    <source>
        <dbReference type="SAM" id="Phobius"/>
    </source>
</evidence>
<keyword evidence="8" id="KW-0067">ATP-binding</keyword>
<evidence type="ECO:0000256" key="9">
    <source>
        <dbReference type="ARBA" id="ARBA00022967"/>
    </source>
</evidence>
<dbReference type="GO" id="GO:0090374">
    <property type="term" value="P:oligopeptide export from mitochondrion"/>
    <property type="evidence" value="ECO:0007669"/>
    <property type="project" value="TreeGrafter"/>
</dbReference>
<dbReference type="AlphaFoldDB" id="R7V9Z8"/>
<dbReference type="CDD" id="cd18578">
    <property type="entry name" value="ABC_6TM_Pgp_ABCB1_D2_like"/>
    <property type="match status" value="1"/>
</dbReference>
<keyword evidence="12" id="KW-0325">Glycoprotein</keyword>
<feature type="transmembrane region" description="Helical" evidence="14">
    <location>
        <begin position="791"/>
        <end position="811"/>
    </location>
</feature>
<feature type="transmembrane region" description="Helical" evidence="14">
    <location>
        <begin position="290"/>
        <end position="311"/>
    </location>
</feature>
<dbReference type="PROSITE" id="PS50893">
    <property type="entry name" value="ABC_TRANSPORTER_2"/>
    <property type="match status" value="2"/>
</dbReference>
<evidence type="ECO:0000256" key="4">
    <source>
        <dbReference type="ARBA" id="ARBA00022475"/>
    </source>
</evidence>
<dbReference type="EnsemblMetazoa" id="CapteT117978">
    <property type="protein sequence ID" value="CapteP117978"/>
    <property type="gene ID" value="CapteG117978"/>
</dbReference>
<evidence type="ECO:0000256" key="7">
    <source>
        <dbReference type="ARBA" id="ARBA00022741"/>
    </source>
</evidence>
<accession>R7V9Z8</accession>
<keyword evidence="6" id="KW-0677">Repeat</keyword>
<evidence type="ECO:0000259" key="17">
    <source>
        <dbReference type="PROSITE" id="PS50929"/>
    </source>
</evidence>
<evidence type="ECO:0000313" key="18">
    <source>
        <dbReference type="EMBL" id="ELU12560.1"/>
    </source>
</evidence>
<evidence type="ECO:0000256" key="6">
    <source>
        <dbReference type="ARBA" id="ARBA00022737"/>
    </source>
</evidence>
<dbReference type="CDD" id="cd18577">
    <property type="entry name" value="ABC_6TM_Pgp_ABCB1_D1_like"/>
    <property type="match status" value="1"/>
</dbReference>
<dbReference type="EMBL" id="AMQN01005365">
    <property type="status" value="NOT_ANNOTATED_CDS"/>
    <property type="molecule type" value="Genomic_DNA"/>
</dbReference>
<gene>
    <name evidence="18" type="ORF">CAPTEDRAFT_117978</name>
</gene>
<feature type="transmembrane region" description="Helical" evidence="14">
    <location>
        <begin position="176"/>
        <end position="197"/>
    </location>
</feature>
<reference evidence="18 20" key="2">
    <citation type="journal article" date="2013" name="Nature">
        <title>Insights into bilaterian evolution from three spiralian genomes.</title>
        <authorList>
            <person name="Simakov O."/>
            <person name="Marletaz F."/>
            <person name="Cho S.J."/>
            <person name="Edsinger-Gonzales E."/>
            <person name="Havlak P."/>
            <person name="Hellsten U."/>
            <person name="Kuo D.H."/>
            <person name="Larsson T."/>
            <person name="Lv J."/>
            <person name="Arendt D."/>
            <person name="Savage R."/>
            <person name="Osoegawa K."/>
            <person name="de Jong P."/>
            <person name="Grimwood J."/>
            <person name="Chapman J.A."/>
            <person name="Shapiro H."/>
            <person name="Aerts A."/>
            <person name="Otillar R.P."/>
            <person name="Terry A.Y."/>
            <person name="Boore J.L."/>
            <person name="Grigoriev I.V."/>
            <person name="Lindberg D.R."/>
            <person name="Seaver E.C."/>
            <person name="Weisblat D.A."/>
            <person name="Putnam N.H."/>
            <person name="Rokhsar D.S."/>
        </authorList>
    </citation>
    <scope>NUCLEOTIDE SEQUENCE</scope>
    <source>
        <strain evidence="18 20">I ESC-2004</strain>
    </source>
</reference>
<dbReference type="PANTHER" id="PTHR43394">
    <property type="entry name" value="ATP-DEPENDENT PERMEASE MDL1, MITOCHONDRIAL"/>
    <property type="match status" value="1"/>
</dbReference>
<dbReference type="GO" id="GO:0005743">
    <property type="term" value="C:mitochondrial inner membrane"/>
    <property type="evidence" value="ECO:0007669"/>
    <property type="project" value="TreeGrafter"/>
</dbReference>
<sequence>FRFANKLDVLLMVLGSICAACHGVALPALMIIFGDMTDSFVVAGTTTSSSDDTSNKTQEQVDEMMSQLMDDMAMYSTYYAAVACGVLIVAYGQVTFWLLASNRQAQKLRCLLFSSVLKQDIGWFDTHEIGELNNRLSDDVNKLKDGIGDKIGNALQWFTTFISGMVIGFVKGWKLSLVIMAVSPLIAISGGIMSMLLTSATSKELNAYGRAGKIAQEVLSSLRTVIAFGGQAKECKRYNDNLAHAKSFAVMKTTASGGGMGMIYFVMFACYALAFWYGSKLVREEEHYTAGVMLTVFFVVVFGAFGLGNAAPNLQNVATARGAAYSLWEIFDRKSQIDSSSPEGEKLGQVDGNIEFKEVHFKYPSRPDVPILRGLNLKANVGQTVALVGPSGCGKSTTVQLLQRFYDPCEGEILIDGHNIKDLNIKFLRDHIGLVSQEPILFATTIRENIQYGRENVTDAEIEQATKMSNAYDFIMKLPQRFDTMCGERGAQLSGGQKQRIAIARALVRDPKILLLDEATSALDTESEATVQAALDKAREGRTTLVIAHRLSTVKNADLIVGFKDGVAQEMGTHNELMALEGIYYKLVTNQLVKHSTELNNLLCVRFSNIQEWFSKLSRSESVRGSGKRTRLISQTSMGGKKNEEKESEEDIPEASMTRIVRMNSPEWIFIVGGCIGACLNGAVQPAFAVVFSEILGVYAKCPDEQEKDVIFYCILFLMIGVVAALAMFFQGLMFGLSGEGLTMRLRQLTFRALLRQEMAYFDDDKNNTGALTTRLSTEASAVQGATGARLGTAFQSLAAIGTGVIIGFIYSYKLTFLILAFMPFIVISGYLQMKVMTGFSGEGQEALEAAGKVSTEAISNIRTVASLCREETFAHNYEELTSKPHKDSMKKAHVFGIAFSFTMSLIFFTYSASFYVGAYLVKEDGLEFKNMFKVFSAIVFGAMSIGEASHFAPDYGKAKSAANRLFHLFDREPEIDSSSTSGQKPASCSGSLEFRDVHFVYPSRPTVPVLQGLNFGVEQGKTMALVGSSGCGKSTSVQLIERFYDTAEGSVLLDGVDTRDLNIAWLRSQIGIVSQEPILFDTSIRENIAYGDNEREIPMAEIIEAARKANIHSFIDSLPEGYDTNVGEKGTQLSGGQKQRIAIARALMRNPKILLLDEATSALDTESEKAKALDRAQEGRTSITIAHRLSTIQNSDQIVVITNGQVAEAGTHAELLANKELYYKLSSA</sequence>
<evidence type="ECO:0000259" key="16">
    <source>
        <dbReference type="PROSITE" id="PS50893"/>
    </source>
</evidence>
<feature type="transmembrane region" description="Helical" evidence="14">
    <location>
        <begin position="9"/>
        <end position="33"/>
    </location>
</feature>
<dbReference type="STRING" id="283909.R7V9Z8"/>
<keyword evidence="4" id="KW-1003">Cell membrane</keyword>
<evidence type="ECO:0000256" key="11">
    <source>
        <dbReference type="ARBA" id="ARBA00023136"/>
    </source>
</evidence>
<dbReference type="GO" id="GO:0005886">
    <property type="term" value="C:plasma membrane"/>
    <property type="evidence" value="ECO:0007669"/>
    <property type="project" value="UniProtKB-SubCell"/>
</dbReference>
<dbReference type="CDD" id="cd03249">
    <property type="entry name" value="ABC_MTABC3_MDL1_MDL2"/>
    <property type="match status" value="2"/>
</dbReference>
<dbReference type="InterPro" id="IPR027417">
    <property type="entry name" value="P-loop_NTPase"/>
</dbReference>
<feature type="transmembrane region" description="Helical" evidence="14">
    <location>
        <begin position="151"/>
        <end position="170"/>
    </location>
</feature>
<feature type="region of interest" description="Disordered" evidence="13">
    <location>
        <begin position="626"/>
        <end position="653"/>
    </location>
</feature>
<feature type="transmembrane region" description="Helical" evidence="14">
    <location>
        <begin position="78"/>
        <end position="99"/>
    </location>
</feature>
<dbReference type="EMBL" id="KB295847">
    <property type="protein sequence ID" value="ELU12560.1"/>
    <property type="molecule type" value="Genomic_DNA"/>
</dbReference>
<keyword evidence="20" id="KW-1185">Reference proteome</keyword>
<evidence type="ECO:0000256" key="13">
    <source>
        <dbReference type="SAM" id="MobiDB-lite"/>
    </source>
</evidence>
<evidence type="ECO:0000313" key="19">
    <source>
        <dbReference type="EnsemblMetazoa" id="CapteP117978"/>
    </source>
</evidence>
<dbReference type="HOGENOM" id="CLU_000604_17_2_1"/>
<dbReference type="GO" id="GO:0016887">
    <property type="term" value="F:ATP hydrolysis activity"/>
    <property type="evidence" value="ECO:0007669"/>
    <property type="project" value="InterPro"/>
</dbReference>
<name>R7V9Z8_CAPTE</name>
<dbReference type="InterPro" id="IPR017871">
    <property type="entry name" value="ABC_transporter-like_CS"/>
</dbReference>
<dbReference type="FunCoup" id="R7V9Z8">
    <property type="interactions" value="85"/>
</dbReference>
<reference evidence="20" key="1">
    <citation type="submission" date="2012-12" db="EMBL/GenBank/DDBJ databases">
        <authorList>
            <person name="Hellsten U."/>
            <person name="Grimwood J."/>
            <person name="Chapman J.A."/>
            <person name="Shapiro H."/>
            <person name="Aerts A."/>
            <person name="Otillar R.P."/>
            <person name="Terry A.Y."/>
            <person name="Boore J.L."/>
            <person name="Simakov O."/>
            <person name="Marletaz F."/>
            <person name="Cho S.-J."/>
            <person name="Edsinger-Gonzales E."/>
            <person name="Havlak P."/>
            <person name="Kuo D.-H."/>
            <person name="Larsson T."/>
            <person name="Lv J."/>
            <person name="Arendt D."/>
            <person name="Savage R."/>
            <person name="Osoegawa K."/>
            <person name="de Jong P."/>
            <person name="Lindberg D.R."/>
            <person name="Seaver E.C."/>
            <person name="Weisblat D.A."/>
            <person name="Putnam N.H."/>
            <person name="Grigoriev I.V."/>
            <person name="Rokhsar D.S."/>
        </authorList>
    </citation>
    <scope>NUCLEOTIDE SEQUENCE</scope>
    <source>
        <strain evidence="20">I ESC-2004</strain>
    </source>
</reference>
<dbReference type="InterPro" id="IPR003593">
    <property type="entry name" value="AAA+_ATPase"/>
</dbReference>
<evidence type="ECO:0000256" key="5">
    <source>
        <dbReference type="ARBA" id="ARBA00022692"/>
    </source>
</evidence>
<feature type="domain" description="ABC transmembrane type-1" evidence="17">
    <location>
        <begin position="13"/>
        <end position="319"/>
    </location>
</feature>
<dbReference type="SMART" id="SM00382">
    <property type="entry name" value="AAA"/>
    <property type="match status" value="2"/>
</dbReference>
<evidence type="ECO:0000313" key="20">
    <source>
        <dbReference type="Proteomes" id="UP000014760"/>
    </source>
</evidence>
<feature type="domain" description="ABC transporter" evidence="16">
    <location>
        <begin position="993"/>
        <end position="1229"/>
    </location>
</feature>
<evidence type="ECO:0000256" key="10">
    <source>
        <dbReference type="ARBA" id="ARBA00022989"/>
    </source>
</evidence>
<dbReference type="InterPro" id="IPR011527">
    <property type="entry name" value="ABC1_TM_dom"/>
</dbReference>
<organism evidence="18">
    <name type="scientific">Capitella teleta</name>
    <name type="common">Polychaete worm</name>
    <dbReference type="NCBI Taxonomy" id="283909"/>
    <lineage>
        <taxon>Eukaryota</taxon>
        <taxon>Metazoa</taxon>
        <taxon>Spiralia</taxon>
        <taxon>Lophotrochozoa</taxon>
        <taxon>Annelida</taxon>
        <taxon>Polychaeta</taxon>
        <taxon>Sedentaria</taxon>
        <taxon>Scolecida</taxon>
        <taxon>Capitellidae</taxon>
        <taxon>Capitella</taxon>
    </lineage>
</organism>
<feature type="transmembrane region" description="Helical" evidence="14">
    <location>
        <begin position="710"/>
        <end position="737"/>
    </location>
</feature>
<evidence type="ECO:0000256" key="15">
    <source>
        <dbReference type="SAM" id="SignalP"/>
    </source>
</evidence>
<evidence type="ECO:0000256" key="3">
    <source>
        <dbReference type="ARBA" id="ARBA00022448"/>
    </source>
</evidence>
<dbReference type="Proteomes" id="UP000014760">
    <property type="component" value="Unassembled WGS sequence"/>
</dbReference>
<dbReference type="InterPro" id="IPR039421">
    <property type="entry name" value="Type_1_exporter"/>
</dbReference>
<dbReference type="InterPro" id="IPR036640">
    <property type="entry name" value="ABC1_TM_sf"/>
</dbReference>
<dbReference type="Gene3D" id="3.40.50.300">
    <property type="entry name" value="P-loop containing nucleotide triphosphate hydrolases"/>
    <property type="match status" value="2"/>
</dbReference>
<feature type="signal peptide" evidence="15">
    <location>
        <begin position="1"/>
        <end position="19"/>
    </location>
</feature>
<dbReference type="PROSITE" id="PS00211">
    <property type="entry name" value="ABC_TRANSPORTER_1"/>
    <property type="match status" value="2"/>
</dbReference>
<evidence type="ECO:0000256" key="8">
    <source>
        <dbReference type="ARBA" id="ARBA00022840"/>
    </source>
</evidence>
<comment type="similarity">
    <text evidence="2">Belongs to the ABC transporter superfamily. ABCB family. Multidrug resistance exporter (TC 3.A.1.201) subfamily.</text>
</comment>
<dbReference type="PROSITE" id="PS50929">
    <property type="entry name" value="ABC_TM1F"/>
    <property type="match status" value="2"/>
</dbReference>
<dbReference type="PANTHER" id="PTHR43394:SF27">
    <property type="entry name" value="ATP-DEPENDENT TRANSLOCASE ABCB1-LIKE"/>
    <property type="match status" value="1"/>
</dbReference>
<keyword evidence="15" id="KW-0732">Signal</keyword>
<feature type="domain" description="ABC transporter" evidence="16">
    <location>
        <begin position="354"/>
        <end position="590"/>
    </location>
</feature>
<keyword evidence="10 14" id="KW-1133">Transmembrane helix</keyword>
<feature type="transmembrane region" description="Helical" evidence="14">
    <location>
        <begin position="893"/>
        <end position="913"/>
    </location>
</feature>
<reference evidence="19" key="3">
    <citation type="submission" date="2015-06" db="UniProtKB">
        <authorList>
            <consortium name="EnsemblMetazoa"/>
        </authorList>
    </citation>
    <scope>IDENTIFICATION</scope>
</reference>
<dbReference type="SUPFAM" id="SSF90123">
    <property type="entry name" value="ABC transporter transmembrane region"/>
    <property type="match status" value="2"/>
</dbReference>
<feature type="non-terminal residue" evidence="18">
    <location>
        <position position="1"/>
    </location>
</feature>
<protein>
    <recommendedName>
        <fullName evidence="21">Bile salt export pump</fullName>
    </recommendedName>
</protein>
<comment type="subcellular location">
    <subcellularLocation>
        <location evidence="1">Cell membrane</location>
        <topology evidence="1">Multi-pass membrane protein</topology>
    </subcellularLocation>
</comment>
<feature type="transmembrane region" description="Helical" evidence="14">
    <location>
        <begin position="668"/>
        <end position="690"/>
    </location>
</feature>
<evidence type="ECO:0000256" key="2">
    <source>
        <dbReference type="ARBA" id="ARBA00007577"/>
    </source>
</evidence>
<dbReference type="Pfam" id="PF00005">
    <property type="entry name" value="ABC_tran"/>
    <property type="match status" value="2"/>
</dbReference>
<dbReference type="OMA" id="PGSIYKQ"/>
<feature type="domain" description="ABC transmembrane type-1" evidence="17">
    <location>
        <begin position="672"/>
        <end position="958"/>
    </location>
</feature>